<dbReference type="SUPFAM" id="SSF51735">
    <property type="entry name" value="NAD(P)-binding Rossmann-fold domains"/>
    <property type="match status" value="1"/>
</dbReference>
<dbReference type="RefSeq" id="WP_010928468.1">
    <property type="nucleotide sequence ID" value="NC_019382.1"/>
</dbReference>
<dbReference type="Gene3D" id="3.40.50.720">
    <property type="entry name" value="NAD(P)-binding Rossmann-like Domain"/>
    <property type="match status" value="1"/>
</dbReference>
<dbReference type="Proteomes" id="UP000007564">
    <property type="component" value="Chromosome"/>
</dbReference>
<dbReference type="GO" id="GO:0009435">
    <property type="term" value="P:NAD+ biosynthetic process"/>
    <property type="evidence" value="ECO:0007669"/>
    <property type="project" value="UniProtKB-UniRule"/>
</dbReference>
<dbReference type="AlphaFoldDB" id="A0A0C6P529"/>
<organism evidence="9 10">
    <name type="scientific">Bordetella bronchiseptica 253</name>
    <dbReference type="NCBI Taxonomy" id="568707"/>
    <lineage>
        <taxon>Bacteria</taxon>
        <taxon>Pseudomonadati</taxon>
        <taxon>Pseudomonadota</taxon>
        <taxon>Betaproteobacteria</taxon>
        <taxon>Burkholderiales</taxon>
        <taxon>Alcaligenaceae</taxon>
        <taxon>Bordetella</taxon>
    </lineage>
</organism>
<proteinExistence type="inferred from homology"/>
<keyword evidence="2 6" id="KW-0662">Pyridine nucleotide biosynthesis</keyword>
<dbReference type="GO" id="GO:0033735">
    <property type="term" value="F:aspartate dehydrogenase [NAD(P)+] activity"/>
    <property type="evidence" value="ECO:0007669"/>
    <property type="project" value="UniProtKB-EC"/>
</dbReference>
<protein>
    <recommendedName>
        <fullName evidence="6">L-aspartate dehydrogenase</fullName>
        <ecNumber evidence="6">1.4.1.21</ecNumber>
    </recommendedName>
</protein>
<feature type="domain" description="Aspartate dehydrogenase" evidence="7">
    <location>
        <begin position="167"/>
        <end position="254"/>
    </location>
</feature>
<feature type="binding site" evidence="6">
    <location>
        <position position="123"/>
    </location>
    <ligand>
        <name>NAD(+)</name>
        <dbReference type="ChEBI" id="CHEBI:57540"/>
    </ligand>
</feature>
<dbReference type="GO" id="GO:0016639">
    <property type="term" value="F:oxidoreductase activity, acting on the CH-NH2 group of donors, NAD or NADP as acceptor"/>
    <property type="evidence" value="ECO:0007669"/>
    <property type="project" value="UniProtKB-UniRule"/>
</dbReference>
<dbReference type="HAMAP" id="MF_01265">
    <property type="entry name" value="NadX"/>
    <property type="match status" value="1"/>
</dbReference>
<name>A0A0C6P529_BORBO</name>
<dbReference type="SMR" id="A0A0C6P529"/>
<dbReference type="HOGENOM" id="CLU_089550_0_0_4"/>
<dbReference type="NCBIfam" id="NF009828">
    <property type="entry name" value="PRK13303.1-3"/>
    <property type="match status" value="1"/>
</dbReference>
<evidence type="ECO:0000256" key="5">
    <source>
        <dbReference type="ARBA" id="ARBA00023027"/>
    </source>
</evidence>
<dbReference type="NCBIfam" id="NF009824">
    <property type="entry name" value="PRK13301.1"/>
    <property type="match status" value="1"/>
</dbReference>
<comment type="miscellaneous">
    <text evidence="6">The iminoaspartate product is unstable in aqueous solution and can decompose to oxaloacetate and ammonia.</text>
</comment>
<dbReference type="PANTHER" id="PTHR31873:SF6">
    <property type="entry name" value="ASPARTATE DEHYDROGENASE DOMAIN-CONTAINING PROTEIN"/>
    <property type="match status" value="1"/>
</dbReference>
<dbReference type="PANTHER" id="PTHR31873">
    <property type="entry name" value="L-ASPARTATE DEHYDROGENASE-RELATED"/>
    <property type="match status" value="1"/>
</dbReference>
<gene>
    <name evidence="6" type="primary">nadX</name>
    <name evidence="9" type="ORF">BN112_1768</name>
</gene>
<evidence type="ECO:0000256" key="2">
    <source>
        <dbReference type="ARBA" id="ARBA00022642"/>
    </source>
</evidence>
<dbReference type="GO" id="GO:0050661">
    <property type="term" value="F:NADP binding"/>
    <property type="evidence" value="ECO:0007669"/>
    <property type="project" value="UniProtKB-UniRule"/>
</dbReference>
<dbReference type="Pfam" id="PF03447">
    <property type="entry name" value="NAD_binding_3"/>
    <property type="match status" value="1"/>
</dbReference>
<comment type="pathway">
    <text evidence="6">Cofactor biosynthesis; NAD(+) biosynthesis; iminoaspartate from L-aspartate (dehydrogenase route): step 1/1.</text>
</comment>
<dbReference type="NCBIfam" id="NF009829">
    <property type="entry name" value="PRK13303.1-4"/>
    <property type="match status" value="1"/>
</dbReference>
<sequence>MTHRIAFIGLGAIASDVAAGLLADAAQPCQLAALTRNAADLPPALAGRVALLDGLPGLLAWRPDLVVEAAGQQAIAEHAEGCLKAGLDMIICSAGALADDALRARLIAAAEAGGARIRVPAGAIAGLDYLQAVAGRDDAEVVYESRKPVAAWRAELPGMGIDPDTLAESRTLFSGPAREAALRFPKNLNVAATLALAGIGMTRTRVEVVVDPRARGNQHRIQVRSPLGEMQIELVNAPSPANPKTSWLVAQSVLATIRRHLARFTIG</sequence>
<reference evidence="9 10" key="1">
    <citation type="journal article" date="2012" name="BMC Genomics">
        <title>Comparative genomics of the classical Bordetella subspecies: the evolution and exchange of virulence-associated diversity amongst closely related pathogens.</title>
        <authorList>
            <person name="Park J."/>
            <person name="Zhang Y."/>
            <person name="Buboltz A.M."/>
            <person name="Zhang X."/>
            <person name="Schuster S.C."/>
            <person name="Ahuja U."/>
            <person name="Liu M."/>
            <person name="Miller J.F."/>
            <person name="Sebaihia M."/>
            <person name="Bentley S.D."/>
            <person name="Parkhill J."/>
            <person name="Harvill E.T."/>
        </authorList>
    </citation>
    <scope>NUCLEOTIDE SEQUENCE [LARGE SCALE GENOMIC DNA]</scope>
    <source>
        <strain evidence="9 10">253</strain>
    </source>
</reference>
<dbReference type="InterPro" id="IPR011182">
    <property type="entry name" value="L-Asp_DH"/>
</dbReference>
<dbReference type="Pfam" id="PF01958">
    <property type="entry name" value="Asp_DH_C"/>
    <property type="match status" value="1"/>
</dbReference>
<dbReference type="PIRSF" id="PIRSF005227">
    <property type="entry name" value="Asp_dh_NAD_syn"/>
    <property type="match status" value="1"/>
</dbReference>
<dbReference type="GeneID" id="93204073"/>
<evidence type="ECO:0000313" key="9">
    <source>
        <dbReference type="EMBL" id="CCJ53685.1"/>
    </source>
</evidence>
<feature type="active site" evidence="6">
    <location>
        <position position="219"/>
    </location>
</feature>
<dbReference type="EC" id="1.4.1.21" evidence="6"/>
<evidence type="ECO:0000256" key="4">
    <source>
        <dbReference type="ARBA" id="ARBA00023002"/>
    </source>
</evidence>
<keyword evidence="4 6" id="KW-0560">Oxidoreductase</keyword>
<evidence type="ECO:0000256" key="3">
    <source>
        <dbReference type="ARBA" id="ARBA00022857"/>
    </source>
</evidence>
<dbReference type="UniPathway" id="UPA00253">
    <property type="reaction ID" value="UER00456"/>
</dbReference>
<dbReference type="InterPro" id="IPR036291">
    <property type="entry name" value="NAD(P)-bd_dom_sf"/>
</dbReference>
<dbReference type="SUPFAM" id="SSF55347">
    <property type="entry name" value="Glyceraldehyde-3-phosphate dehydrogenase-like, C-terminal domain"/>
    <property type="match status" value="1"/>
</dbReference>
<evidence type="ECO:0000256" key="1">
    <source>
        <dbReference type="ARBA" id="ARBA00008331"/>
    </source>
</evidence>
<evidence type="ECO:0000259" key="7">
    <source>
        <dbReference type="Pfam" id="PF01958"/>
    </source>
</evidence>
<dbReference type="KEGG" id="bbh:BN112_1768"/>
<dbReference type="Gene3D" id="3.30.360.10">
    <property type="entry name" value="Dihydrodipicolinate Reductase, domain 2"/>
    <property type="match status" value="1"/>
</dbReference>
<evidence type="ECO:0000313" key="10">
    <source>
        <dbReference type="Proteomes" id="UP000007564"/>
    </source>
</evidence>
<comment type="function">
    <text evidence="6">Specifically catalyzes the NAD or NADP-dependent dehydrogenation of L-aspartate to iminoaspartate.</text>
</comment>
<evidence type="ECO:0000259" key="8">
    <source>
        <dbReference type="Pfam" id="PF03447"/>
    </source>
</evidence>
<dbReference type="InterPro" id="IPR002811">
    <property type="entry name" value="Asp_DH"/>
</dbReference>
<accession>A0A0C6P529</accession>
<dbReference type="InterPro" id="IPR005106">
    <property type="entry name" value="Asp/hSer_DH_NAD-bd"/>
</dbReference>
<comment type="catalytic activity">
    <reaction evidence="6">
        <text>L-aspartate + NADP(+) + H2O = oxaloacetate + NH4(+) + NADPH + H(+)</text>
        <dbReference type="Rhea" id="RHEA:11784"/>
        <dbReference type="ChEBI" id="CHEBI:15377"/>
        <dbReference type="ChEBI" id="CHEBI:15378"/>
        <dbReference type="ChEBI" id="CHEBI:16452"/>
        <dbReference type="ChEBI" id="CHEBI:28938"/>
        <dbReference type="ChEBI" id="CHEBI:29991"/>
        <dbReference type="ChEBI" id="CHEBI:57783"/>
        <dbReference type="ChEBI" id="CHEBI:58349"/>
        <dbReference type="EC" id="1.4.1.21"/>
    </reaction>
</comment>
<keyword evidence="3 6" id="KW-0521">NADP</keyword>
<dbReference type="EMBL" id="HE965806">
    <property type="protein sequence ID" value="CCJ53685.1"/>
    <property type="molecule type" value="Genomic_DNA"/>
</dbReference>
<comment type="similarity">
    <text evidence="1 6">Belongs to the L-aspartate dehydrogenase family.</text>
</comment>
<feature type="binding site" evidence="6">
    <location>
        <position position="189"/>
    </location>
    <ligand>
        <name>NAD(+)</name>
        <dbReference type="ChEBI" id="CHEBI:57540"/>
    </ligand>
</feature>
<comment type="catalytic activity">
    <reaction evidence="6">
        <text>L-aspartate + NAD(+) + H2O = oxaloacetate + NH4(+) + NADH + H(+)</text>
        <dbReference type="Rhea" id="RHEA:11788"/>
        <dbReference type="ChEBI" id="CHEBI:15377"/>
        <dbReference type="ChEBI" id="CHEBI:15378"/>
        <dbReference type="ChEBI" id="CHEBI:16452"/>
        <dbReference type="ChEBI" id="CHEBI:28938"/>
        <dbReference type="ChEBI" id="CHEBI:29991"/>
        <dbReference type="ChEBI" id="CHEBI:57540"/>
        <dbReference type="ChEBI" id="CHEBI:57945"/>
        <dbReference type="EC" id="1.4.1.21"/>
    </reaction>
</comment>
<keyword evidence="5 6" id="KW-0520">NAD</keyword>
<feature type="domain" description="Aspartate/homoserine dehydrogenase NAD-binding" evidence="8">
    <location>
        <begin position="9"/>
        <end position="120"/>
    </location>
</feature>
<dbReference type="OrthoDB" id="7056904at2"/>
<dbReference type="GO" id="GO:0051287">
    <property type="term" value="F:NAD binding"/>
    <property type="evidence" value="ECO:0007669"/>
    <property type="project" value="UniProtKB-UniRule"/>
</dbReference>
<evidence type="ECO:0000256" key="6">
    <source>
        <dbReference type="HAMAP-Rule" id="MF_01265"/>
    </source>
</evidence>
<dbReference type="InterPro" id="IPR020626">
    <property type="entry name" value="Asp_DH_prok"/>
</dbReference>